<dbReference type="EMBL" id="JACOQI010000046">
    <property type="protein sequence ID" value="MBC5772251.1"/>
    <property type="molecule type" value="Genomic_DNA"/>
</dbReference>
<dbReference type="EC" id="3.1.3.48" evidence="2"/>
<dbReference type="CDD" id="cd16343">
    <property type="entry name" value="LMWPTP"/>
    <property type="match status" value="1"/>
</dbReference>
<feature type="active site" description="Nucleophile" evidence="6">
    <location>
        <position position="8"/>
    </location>
</feature>
<dbReference type="InterPro" id="IPR050438">
    <property type="entry name" value="LMW_PTPase"/>
</dbReference>
<organism evidence="8 9">
    <name type="scientific">Dysosmobacter segnis</name>
    <dbReference type="NCBI Taxonomy" id="2763042"/>
    <lineage>
        <taxon>Bacteria</taxon>
        <taxon>Bacillati</taxon>
        <taxon>Bacillota</taxon>
        <taxon>Clostridia</taxon>
        <taxon>Eubacteriales</taxon>
        <taxon>Oscillospiraceae</taxon>
        <taxon>Dysosmobacter</taxon>
    </lineage>
</organism>
<dbReference type="AlphaFoldDB" id="A0A923S8Z3"/>
<dbReference type="InterPro" id="IPR023485">
    <property type="entry name" value="Ptyr_pPase"/>
</dbReference>
<comment type="caution">
    <text evidence="8">The sequence shown here is derived from an EMBL/GenBank/DDBJ whole genome shotgun (WGS) entry which is preliminary data.</text>
</comment>
<name>A0A923S8Z3_9FIRM</name>
<protein>
    <recommendedName>
        <fullName evidence="2">protein-tyrosine-phosphatase</fullName>
        <ecNumber evidence="2">3.1.3.48</ecNumber>
    </recommendedName>
</protein>
<evidence type="ECO:0000256" key="5">
    <source>
        <dbReference type="ARBA" id="ARBA00051722"/>
    </source>
</evidence>
<reference evidence="8" key="1">
    <citation type="submission" date="2020-08" db="EMBL/GenBank/DDBJ databases">
        <title>Genome public.</title>
        <authorList>
            <person name="Liu C."/>
            <person name="Sun Q."/>
        </authorList>
    </citation>
    <scope>NUCLEOTIDE SEQUENCE</scope>
    <source>
        <strain evidence="8">BX15</strain>
    </source>
</reference>
<dbReference type="SUPFAM" id="SSF52788">
    <property type="entry name" value="Phosphotyrosine protein phosphatases I"/>
    <property type="match status" value="1"/>
</dbReference>
<feature type="active site" evidence="6">
    <location>
        <position position="14"/>
    </location>
</feature>
<evidence type="ECO:0000256" key="3">
    <source>
        <dbReference type="ARBA" id="ARBA00022801"/>
    </source>
</evidence>
<dbReference type="GO" id="GO:0004725">
    <property type="term" value="F:protein tyrosine phosphatase activity"/>
    <property type="evidence" value="ECO:0007669"/>
    <property type="project" value="UniProtKB-EC"/>
</dbReference>
<evidence type="ECO:0000313" key="8">
    <source>
        <dbReference type="EMBL" id="MBC5772251.1"/>
    </source>
</evidence>
<dbReference type="Proteomes" id="UP000620327">
    <property type="component" value="Unassembled WGS sequence"/>
</dbReference>
<keyword evidence="4" id="KW-0904">Protein phosphatase</keyword>
<evidence type="ECO:0000256" key="4">
    <source>
        <dbReference type="ARBA" id="ARBA00022912"/>
    </source>
</evidence>
<keyword evidence="9" id="KW-1185">Reference proteome</keyword>
<feature type="active site" description="Proton donor" evidence="6">
    <location>
        <position position="123"/>
    </location>
</feature>
<dbReference type="SMART" id="SM00226">
    <property type="entry name" value="LMWPc"/>
    <property type="match status" value="1"/>
</dbReference>
<gene>
    <name evidence="8" type="ORF">H8Z83_18370</name>
</gene>
<dbReference type="InterPro" id="IPR036196">
    <property type="entry name" value="Ptyr_pPase_sf"/>
</dbReference>
<comment type="similarity">
    <text evidence="1">Belongs to the low molecular weight phosphotyrosine protein phosphatase family.</text>
</comment>
<evidence type="ECO:0000256" key="1">
    <source>
        <dbReference type="ARBA" id="ARBA00011063"/>
    </source>
</evidence>
<keyword evidence="3" id="KW-0378">Hydrolase</keyword>
<evidence type="ECO:0000259" key="7">
    <source>
        <dbReference type="SMART" id="SM00226"/>
    </source>
</evidence>
<dbReference type="Pfam" id="PF01451">
    <property type="entry name" value="LMWPc"/>
    <property type="match status" value="1"/>
</dbReference>
<sequence length="157" mass="17775">MMKILFVCLGNICRSPMAEFVMKDLVKKAGLASQFHIESAATSREEIGNPVYPPARRKLAEHGISCDGHAARQLTNQDYDKYDLLIGMDSANLRNMYRICGGDFAGKLHLLMDYTDHSRDVADPWYTEDFESTWQDVLEGCQGLLRELLQERGEQNG</sequence>
<feature type="domain" description="Phosphotyrosine protein phosphatase I" evidence="7">
    <location>
        <begin position="2"/>
        <end position="147"/>
    </location>
</feature>
<dbReference type="PANTHER" id="PTHR11717:SF7">
    <property type="entry name" value="LOW MOLECULAR WEIGHT PHOSPHOTYROSINE PROTEIN PHOSPHATASE"/>
    <property type="match status" value="1"/>
</dbReference>
<dbReference type="Gene3D" id="3.40.50.2300">
    <property type="match status" value="1"/>
</dbReference>
<dbReference type="PRINTS" id="PR00719">
    <property type="entry name" value="LMWPTPASE"/>
</dbReference>
<comment type="catalytic activity">
    <reaction evidence="5">
        <text>O-phospho-L-tyrosyl-[protein] + H2O = L-tyrosyl-[protein] + phosphate</text>
        <dbReference type="Rhea" id="RHEA:10684"/>
        <dbReference type="Rhea" id="RHEA-COMP:10136"/>
        <dbReference type="Rhea" id="RHEA-COMP:20101"/>
        <dbReference type="ChEBI" id="CHEBI:15377"/>
        <dbReference type="ChEBI" id="CHEBI:43474"/>
        <dbReference type="ChEBI" id="CHEBI:46858"/>
        <dbReference type="ChEBI" id="CHEBI:61978"/>
        <dbReference type="EC" id="3.1.3.48"/>
    </reaction>
</comment>
<dbReference type="RefSeq" id="WP_187016372.1">
    <property type="nucleotide sequence ID" value="NZ_JACOQI010000046.1"/>
</dbReference>
<dbReference type="InterPro" id="IPR017867">
    <property type="entry name" value="Tyr_phospatase_low_mol_wt"/>
</dbReference>
<evidence type="ECO:0000256" key="2">
    <source>
        <dbReference type="ARBA" id="ARBA00013064"/>
    </source>
</evidence>
<accession>A0A923S8Z3</accession>
<dbReference type="PANTHER" id="PTHR11717">
    <property type="entry name" value="LOW MOLECULAR WEIGHT PROTEIN TYROSINE PHOSPHATASE"/>
    <property type="match status" value="1"/>
</dbReference>
<proteinExistence type="inferred from homology"/>
<evidence type="ECO:0000256" key="6">
    <source>
        <dbReference type="PIRSR" id="PIRSR617867-1"/>
    </source>
</evidence>
<evidence type="ECO:0000313" key="9">
    <source>
        <dbReference type="Proteomes" id="UP000620327"/>
    </source>
</evidence>